<dbReference type="EMBL" id="JYKN01001886">
    <property type="protein sequence ID" value="KKK18566.1"/>
    <property type="molecule type" value="Genomic_DNA"/>
</dbReference>
<accession>A0A0F8V6G1</accession>
<keyword evidence="2" id="KW-0238">DNA-binding</keyword>
<dbReference type="GO" id="GO:0045944">
    <property type="term" value="P:positive regulation of transcription by RNA polymerase II"/>
    <property type="evidence" value="ECO:0007669"/>
    <property type="project" value="TreeGrafter"/>
</dbReference>
<keyword evidence="8" id="KW-1185">Reference proteome</keyword>
<feature type="compositionally biased region" description="Polar residues" evidence="5">
    <location>
        <begin position="171"/>
        <end position="181"/>
    </location>
</feature>
<sequence>MADTNPGNNQPASKFTRCRTGCLRCRKRRRKCDEKKPRCQNCVDKSFVCNYGLQVTFLPKNSITVTRGELHSLKSDSTHYSSIQFVNEEPSSIDNVTYVSSIEESPSPFSSISSTGLSNPSLGNENPEKNTGNLSAILEHTTELDQSENYDGNDFHPDASSAMASWSMGSNDSCQNKSPTPFKSPINRGTFSDKDEFAVRSLLALGTGAEAGPEPVYDAVSGINTIPYLQNMDHKVDTPLASSAPNKTTEVSCPGAHSGFLDEIVGDSTPVLRSSSTLETGLVTETQRLKLLQHYRYHVAPWLDICDLKHAFGIAALQMAVHSERLLSVLLALSKICIYKRSRDFQMIHSDDFGGSHTPELPSDRQSLALHADFTETLLVRVFQELHYLVSDVSHAWRNINGSDYGPLQSLVDTAYGLDIDSAVYWMFFRLDLGKALANNTPIRIQLPSVTIPSLSLLCRTDDAPERVAHYTQALLWMCGKALIIGHRESIPPQRHQLTDTWLNVFEELNQWRHSRPQEFYPMVELNGEDPNLNPGSQFPLLLFTNGAAALCNQLYHTAMLLLLECKPRTTLLNNPHSPVLSSLWHAQRVCGIALNNDRRECWDPCLLASFLVAARYMTHESQQQEIVEGFDRIQEITGWGIGEYLTQLREEWSFLEGGSNELQEIR</sequence>
<dbReference type="PROSITE" id="PS00463">
    <property type="entry name" value="ZN2_CY6_FUNGAL_1"/>
    <property type="match status" value="1"/>
</dbReference>
<evidence type="ECO:0000259" key="6">
    <source>
        <dbReference type="PROSITE" id="PS50048"/>
    </source>
</evidence>
<feature type="compositionally biased region" description="Polar residues" evidence="5">
    <location>
        <begin position="115"/>
        <end position="132"/>
    </location>
</feature>
<dbReference type="OrthoDB" id="4475584at2759"/>
<keyword evidence="4" id="KW-0539">Nucleus</keyword>
<dbReference type="Pfam" id="PF00172">
    <property type="entry name" value="Zn_clus"/>
    <property type="match status" value="1"/>
</dbReference>
<dbReference type="AlphaFoldDB" id="A0A0F8V6G1"/>
<dbReference type="GO" id="GO:0000976">
    <property type="term" value="F:transcription cis-regulatory region binding"/>
    <property type="evidence" value="ECO:0007669"/>
    <property type="project" value="TreeGrafter"/>
</dbReference>
<feature type="domain" description="Zn(2)-C6 fungal-type" evidence="6">
    <location>
        <begin position="21"/>
        <end position="51"/>
    </location>
</feature>
<organism evidence="7 8">
    <name type="scientific">Aspergillus ochraceoroseus</name>
    <dbReference type="NCBI Taxonomy" id="138278"/>
    <lineage>
        <taxon>Eukaryota</taxon>
        <taxon>Fungi</taxon>
        <taxon>Dikarya</taxon>
        <taxon>Ascomycota</taxon>
        <taxon>Pezizomycotina</taxon>
        <taxon>Eurotiomycetes</taxon>
        <taxon>Eurotiomycetidae</taxon>
        <taxon>Eurotiales</taxon>
        <taxon>Aspergillaceae</taxon>
        <taxon>Aspergillus</taxon>
        <taxon>Aspergillus subgen. Nidulantes</taxon>
    </lineage>
</organism>
<dbReference type="GO" id="GO:0008270">
    <property type="term" value="F:zinc ion binding"/>
    <property type="evidence" value="ECO:0007669"/>
    <property type="project" value="InterPro"/>
</dbReference>
<dbReference type="SUPFAM" id="SSF57701">
    <property type="entry name" value="Zn2/Cys6 DNA-binding domain"/>
    <property type="match status" value="1"/>
</dbReference>
<evidence type="ECO:0000256" key="2">
    <source>
        <dbReference type="ARBA" id="ARBA00023125"/>
    </source>
</evidence>
<keyword evidence="3" id="KW-0804">Transcription</keyword>
<dbReference type="InterPro" id="IPR001138">
    <property type="entry name" value="Zn2Cys6_DnaBD"/>
</dbReference>
<evidence type="ECO:0000256" key="5">
    <source>
        <dbReference type="SAM" id="MobiDB-lite"/>
    </source>
</evidence>
<dbReference type="Gene3D" id="4.10.240.10">
    <property type="entry name" value="Zn(2)-C6 fungal-type DNA-binding domain"/>
    <property type="match status" value="1"/>
</dbReference>
<dbReference type="Proteomes" id="UP000034947">
    <property type="component" value="Unassembled WGS sequence"/>
</dbReference>
<evidence type="ECO:0000313" key="8">
    <source>
        <dbReference type="Proteomes" id="UP000034947"/>
    </source>
</evidence>
<gene>
    <name evidence="7" type="ORF">AOCH_004638</name>
</gene>
<feature type="region of interest" description="Disordered" evidence="5">
    <location>
        <begin position="166"/>
        <end position="189"/>
    </location>
</feature>
<dbReference type="PANTHER" id="PTHR37534">
    <property type="entry name" value="TRANSCRIPTIONAL ACTIVATOR PROTEIN UGA3"/>
    <property type="match status" value="1"/>
</dbReference>
<proteinExistence type="predicted"/>
<name>A0A0F8V6G1_9EURO</name>
<reference evidence="7 8" key="1">
    <citation type="submission" date="2015-02" db="EMBL/GenBank/DDBJ databases">
        <title>Draft Genome Sequences of Two Closely-Related Aflatoxigenic Aspergillus Species Obtained from the Cote d'Ivoire.</title>
        <authorList>
            <person name="Moore G.G."/>
            <person name="Beltz S.B."/>
            <person name="Mack B.M."/>
        </authorList>
    </citation>
    <scope>NUCLEOTIDE SEQUENCE [LARGE SCALE GENOMIC DNA]</scope>
    <source>
        <strain evidence="7 8">SRRC1432</strain>
    </source>
</reference>
<dbReference type="PANTHER" id="PTHR37534:SF24">
    <property type="entry name" value="MISCELLANEOUS ZN(II)2CYS6 TRANSCRIPTION FACTOR (EUROFUNG)-RELATED"/>
    <property type="match status" value="1"/>
</dbReference>
<protein>
    <recommendedName>
        <fullName evidence="6">Zn(2)-C6 fungal-type domain-containing protein</fullName>
    </recommendedName>
</protein>
<dbReference type="GO" id="GO:0005634">
    <property type="term" value="C:nucleus"/>
    <property type="evidence" value="ECO:0007669"/>
    <property type="project" value="TreeGrafter"/>
</dbReference>
<evidence type="ECO:0000256" key="3">
    <source>
        <dbReference type="ARBA" id="ARBA00023163"/>
    </source>
</evidence>
<feature type="region of interest" description="Disordered" evidence="5">
    <location>
        <begin position="108"/>
        <end position="132"/>
    </location>
</feature>
<evidence type="ECO:0000313" key="7">
    <source>
        <dbReference type="EMBL" id="KKK18566.1"/>
    </source>
</evidence>
<evidence type="ECO:0000256" key="4">
    <source>
        <dbReference type="ARBA" id="ARBA00023242"/>
    </source>
</evidence>
<dbReference type="InterPro" id="IPR036864">
    <property type="entry name" value="Zn2-C6_fun-type_DNA-bd_sf"/>
</dbReference>
<comment type="caution">
    <text evidence="7">The sequence shown here is derived from an EMBL/GenBank/DDBJ whole genome shotgun (WGS) entry which is preliminary data.</text>
</comment>
<dbReference type="SMART" id="SM00066">
    <property type="entry name" value="GAL4"/>
    <property type="match status" value="1"/>
</dbReference>
<dbReference type="VEuPathDB" id="FungiDB:P175DRAFT_0512309"/>
<keyword evidence="1" id="KW-0805">Transcription regulation</keyword>
<dbReference type="GO" id="GO:0000981">
    <property type="term" value="F:DNA-binding transcription factor activity, RNA polymerase II-specific"/>
    <property type="evidence" value="ECO:0007669"/>
    <property type="project" value="InterPro"/>
</dbReference>
<dbReference type="PROSITE" id="PS50048">
    <property type="entry name" value="ZN2_CY6_FUNGAL_2"/>
    <property type="match status" value="1"/>
</dbReference>
<evidence type="ECO:0000256" key="1">
    <source>
        <dbReference type="ARBA" id="ARBA00023015"/>
    </source>
</evidence>